<reference evidence="1 2" key="1">
    <citation type="journal article" date="2016" name="Mol. Biol. Evol.">
        <title>Comparative Genomics of Early-Diverging Mushroom-Forming Fungi Provides Insights into the Origins of Lignocellulose Decay Capabilities.</title>
        <authorList>
            <person name="Nagy L.G."/>
            <person name="Riley R."/>
            <person name="Tritt A."/>
            <person name="Adam C."/>
            <person name="Daum C."/>
            <person name="Floudas D."/>
            <person name="Sun H."/>
            <person name="Yadav J.S."/>
            <person name="Pangilinan J."/>
            <person name="Larsson K.H."/>
            <person name="Matsuura K."/>
            <person name="Barry K."/>
            <person name="Labutti K."/>
            <person name="Kuo R."/>
            <person name="Ohm R.A."/>
            <person name="Bhattacharya S.S."/>
            <person name="Shirouzu T."/>
            <person name="Yoshinaga Y."/>
            <person name="Martin F.M."/>
            <person name="Grigoriev I.V."/>
            <person name="Hibbett D.S."/>
        </authorList>
    </citation>
    <scope>NUCLEOTIDE SEQUENCE [LARGE SCALE GENOMIC DNA]</scope>
    <source>
        <strain evidence="1 2">L-15889</strain>
    </source>
</reference>
<accession>A0A165KF31</accession>
<dbReference type="EMBL" id="KV429308">
    <property type="protein sequence ID" value="KZT63054.1"/>
    <property type="molecule type" value="Genomic_DNA"/>
</dbReference>
<keyword evidence="2" id="KW-1185">Reference proteome</keyword>
<sequence>EFDPYSDEPQFILQSAQRQIGATVFDPYTYDICHQKGIDYHWRKEKPLPKHVPSQEELEAKYKREHPMGCSGYRLSAVPPHVLGYRFLKQTPFAVWTPRQKLEKKPTKKPVKQSLGLAFEARPVEDGDYNMMKDKHYEDVRGSCITLNLQCTALCHQQSALWLMYVVPLSVHTPSSMPWSEARLHDDWLCGPRLIIFSYIVWADLHPLRQWQSVPT</sequence>
<feature type="non-terminal residue" evidence="1">
    <location>
        <position position="1"/>
    </location>
</feature>
<proteinExistence type="predicted"/>
<organism evidence="1 2">
    <name type="scientific">Daedalea quercina L-15889</name>
    <dbReference type="NCBI Taxonomy" id="1314783"/>
    <lineage>
        <taxon>Eukaryota</taxon>
        <taxon>Fungi</taxon>
        <taxon>Dikarya</taxon>
        <taxon>Basidiomycota</taxon>
        <taxon>Agaricomycotina</taxon>
        <taxon>Agaricomycetes</taxon>
        <taxon>Polyporales</taxon>
        <taxon>Fomitopsis</taxon>
    </lineage>
</organism>
<name>A0A165KF31_9APHY</name>
<protein>
    <submittedName>
        <fullName evidence="1">Uncharacterized protein</fullName>
    </submittedName>
</protein>
<dbReference type="Proteomes" id="UP000076727">
    <property type="component" value="Unassembled WGS sequence"/>
</dbReference>
<dbReference type="AlphaFoldDB" id="A0A165KF31"/>
<evidence type="ECO:0000313" key="2">
    <source>
        <dbReference type="Proteomes" id="UP000076727"/>
    </source>
</evidence>
<gene>
    <name evidence="1" type="ORF">DAEQUDRAFT_742143</name>
</gene>
<evidence type="ECO:0000313" key="1">
    <source>
        <dbReference type="EMBL" id="KZT63054.1"/>
    </source>
</evidence>